<proteinExistence type="predicted"/>
<organism evidence="1 2">
    <name type="scientific">Hufsiella ginkgonis</name>
    <dbReference type="NCBI Taxonomy" id="2695274"/>
    <lineage>
        <taxon>Bacteria</taxon>
        <taxon>Pseudomonadati</taxon>
        <taxon>Bacteroidota</taxon>
        <taxon>Sphingobacteriia</taxon>
        <taxon>Sphingobacteriales</taxon>
        <taxon>Sphingobacteriaceae</taxon>
        <taxon>Hufsiella</taxon>
    </lineage>
</organism>
<comment type="caution">
    <text evidence="1">The sequence shown here is derived from an EMBL/GenBank/DDBJ whole genome shotgun (WGS) entry which is preliminary data.</text>
</comment>
<reference evidence="1 2" key="1">
    <citation type="submission" date="2019-11" db="EMBL/GenBank/DDBJ databases">
        <title>Pedobacter sp. HMF7056 Genome sequencing and assembly.</title>
        <authorList>
            <person name="Kang H."/>
            <person name="Kim H."/>
            <person name="Joh K."/>
        </authorList>
    </citation>
    <scope>NUCLEOTIDE SEQUENCE [LARGE SCALE GENOMIC DNA]</scope>
    <source>
        <strain evidence="1 2">HMF7056</strain>
    </source>
</reference>
<accession>A0A7K1XWB5</accession>
<dbReference type="RefSeq" id="WP_160906099.1">
    <property type="nucleotide sequence ID" value="NZ_WVHS01000002.1"/>
</dbReference>
<dbReference type="EMBL" id="WVHS01000002">
    <property type="protein sequence ID" value="MXV15078.1"/>
    <property type="molecule type" value="Genomic_DNA"/>
</dbReference>
<protein>
    <submittedName>
        <fullName evidence="1">Uncharacterized protein</fullName>
    </submittedName>
</protein>
<keyword evidence="2" id="KW-1185">Reference proteome</keyword>
<evidence type="ECO:0000313" key="1">
    <source>
        <dbReference type="EMBL" id="MXV15078.1"/>
    </source>
</evidence>
<dbReference type="AlphaFoldDB" id="A0A7K1XWB5"/>
<name>A0A7K1XWB5_9SPHI</name>
<dbReference type="Proteomes" id="UP000451233">
    <property type="component" value="Unassembled WGS sequence"/>
</dbReference>
<evidence type="ECO:0000313" key="2">
    <source>
        <dbReference type="Proteomes" id="UP000451233"/>
    </source>
</evidence>
<gene>
    <name evidence="1" type="ORF">GS398_07185</name>
</gene>
<sequence length="76" mass="8498">MENNTLLGALTKLPELLAAFDKRVGPYCGHTSTTKGITLKTPGGSLFLYHSFIHKLIHQPEEVNNEELKSLLVHFH</sequence>